<organism evidence="4 5">
    <name type="scientific">Absidia repens</name>
    <dbReference type="NCBI Taxonomy" id="90262"/>
    <lineage>
        <taxon>Eukaryota</taxon>
        <taxon>Fungi</taxon>
        <taxon>Fungi incertae sedis</taxon>
        <taxon>Mucoromycota</taxon>
        <taxon>Mucoromycotina</taxon>
        <taxon>Mucoromycetes</taxon>
        <taxon>Mucorales</taxon>
        <taxon>Cunninghamellaceae</taxon>
        <taxon>Absidia</taxon>
    </lineage>
</organism>
<dbReference type="PANTHER" id="PTHR15696">
    <property type="entry name" value="SMG-7 SUPPRESSOR WITH MORPHOLOGICAL EFFECT ON GENITALIA PROTEIN 7"/>
    <property type="match status" value="1"/>
</dbReference>
<dbReference type="STRING" id="90262.A0A1X2IKU2"/>
<dbReference type="PANTHER" id="PTHR15696:SF0">
    <property type="entry name" value="TELOMERASE-BINDING PROTEIN EST1A"/>
    <property type="match status" value="1"/>
</dbReference>
<comment type="caution">
    <text evidence="4">The sequence shown here is derived from an EMBL/GenBank/DDBJ whole genome shotgun (WGS) entry which is preliminary data.</text>
</comment>
<feature type="compositionally biased region" description="Acidic residues" evidence="1">
    <location>
        <begin position="919"/>
        <end position="968"/>
    </location>
</feature>
<evidence type="ECO:0008006" key="6">
    <source>
        <dbReference type="Google" id="ProtNLM"/>
    </source>
</evidence>
<feature type="domain" description="Telomerase activating protein Est1-like N-terminal" evidence="3">
    <location>
        <begin position="150"/>
        <end position="258"/>
    </location>
</feature>
<name>A0A1X2IKU2_9FUNG</name>
<dbReference type="InterPro" id="IPR011990">
    <property type="entry name" value="TPR-like_helical_dom_sf"/>
</dbReference>
<evidence type="ECO:0000256" key="1">
    <source>
        <dbReference type="SAM" id="MobiDB-lite"/>
    </source>
</evidence>
<evidence type="ECO:0000259" key="2">
    <source>
        <dbReference type="Pfam" id="PF10373"/>
    </source>
</evidence>
<dbReference type="Gene3D" id="1.25.40.10">
    <property type="entry name" value="Tetratricopeptide repeat domain"/>
    <property type="match status" value="1"/>
</dbReference>
<feature type="compositionally biased region" description="Polar residues" evidence="1">
    <location>
        <begin position="55"/>
        <end position="67"/>
    </location>
</feature>
<feature type="region of interest" description="Disordered" evidence="1">
    <location>
        <begin position="1"/>
        <end position="67"/>
    </location>
</feature>
<dbReference type="InterPro" id="IPR045153">
    <property type="entry name" value="Est1/Ebs1-like"/>
</dbReference>
<proteinExistence type="predicted"/>
<feature type="domain" description="DNA/RNA-binding" evidence="2">
    <location>
        <begin position="286"/>
        <end position="609"/>
    </location>
</feature>
<keyword evidence="5" id="KW-1185">Reference proteome</keyword>
<dbReference type="InterPro" id="IPR018834">
    <property type="entry name" value="DNA/RNA-bd_Est1-type"/>
</dbReference>
<feature type="compositionally biased region" description="Basic and acidic residues" evidence="1">
    <location>
        <begin position="855"/>
        <end position="873"/>
    </location>
</feature>
<feature type="region of interest" description="Disordered" evidence="1">
    <location>
        <begin position="855"/>
        <end position="990"/>
    </location>
</feature>
<dbReference type="SUPFAM" id="SSF48452">
    <property type="entry name" value="TPR-like"/>
    <property type="match status" value="1"/>
</dbReference>
<protein>
    <recommendedName>
        <fullName evidence="6">PIN domain-containing protein</fullName>
    </recommendedName>
</protein>
<dbReference type="Proteomes" id="UP000193560">
    <property type="component" value="Unassembled WGS sequence"/>
</dbReference>
<accession>A0A1X2IKU2</accession>
<dbReference type="GO" id="GO:0000184">
    <property type="term" value="P:nuclear-transcribed mRNA catabolic process, nonsense-mediated decay"/>
    <property type="evidence" value="ECO:0007669"/>
    <property type="project" value="TreeGrafter"/>
</dbReference>
<sequence>MQTSHQSRPPNDITDKEEQQMQQQLPHTQESQKRRRRRRRPRNRTKAANKHQPKESSPTFAPSLSQETRYDLKDLTREASALEKQLNELQTQLNINLANIPKDQGRRINAIAREQVTATEDEMDYVRKRLKTVYQQILNCDLLYASSQHVEDRLWRYIFYPPIEETRSRLRKLQSSDPSTVWQNLITTYHQYIDSSFKFYRDLNHNIKTVYHVDTKTIGIDVFRHQVMASAITDEDKVAILLQSNYICMGDLARYRASFPSTGKASPKDDNNNSLSSTANAWKISKTCYQKAVDVYRSSGKPYSQLALVSASTGSVIDVVWYYSMSLAMKQPSSLGFANLKSFYSKVRFTFSKPLPTDSSGLADQMKASDCISHFVESFLQMHHAIVFQKNDSFPPISHGLGLAMTQTITALMTESGLDLTLMKNVSSIFHIVRSTLTRTITILLVSVWYMGEFMKAKANASHQSELQHLQMLLLDYGFDVLTNLFKTTNSILEQLNRDTTHDGSESIPSLSAMVDNTILPGLSIWCAYLYTNMDVIAQYCHGADGRHTMPLNGKSKDATKRSLVRSIQTFCSCLIGHPSFPLPVNNVLPSSYPLSEDVLLLGLVPLRSFHSSVDFFKETAYEVDEQTTADARQQVRWCRAREFIRKIAESQSFNFVQYNQAEQNYSVIDENAKRQQQSRFMKALATQRLMEQVSSLEKNVNKMNVSPKKAGEKSSSKPENMAAEQVDVYVVIVDVTAFLDGLAKVKKWANQTLNVRRRVQSSILQVVVPLDVIDVLDLYKKGDSHMNLQARESIRYLDHQLTLAANNKEQHTTDDSNTKKTPARSFLRTQKVDENLGDWDQASSFWIDDDKNAHKDDADHHRDDNDDAHNDNNNEEMDAMDNQTALTDSDDVDDASISSGDDLFKSHGRRRGRRFMQDDDDEQSDSNSDTDDTATDDDYSTEEDDDNYSESGDDDDEDDNDDVSDLDEVQKEDVNDDDNEDDYQELSYTDVPKTYRPILNCMLHFYQQQQKSTSTISATTSAGDQVEHLVLVTNDEDLTAWAERFGDPSSGKSLAVYTVHEWDRILNTRTFERKTNTSRRPK</sequence>
<dbReference type="InterPro" id="IPR019458">
    <property type="entry name" value="Est1-like_N"/>
</dbReference>
<dbReference type="GO" id="GO:0042162">
    <property type="term" value="F:telomeric DNA binding"/>
    <property type="evidence" value="ECO:0007669"/>
    <property type="project" value="TreeGrafter"/>
</dbReference>
<dbReference type="GO" id="GO:0005697">
    <property type="term" value="C:telomerase holoenzyme complex"/>
    <property type="evidence" value="ECO:0007669"/>
    <property type="project" value="TreeGrafter"/>
</dbReference>
<dbReference type="EMBL" id="MCGE01000009">
    <property type="protein sequence ID" value="ORZ18185.1"/>
    <property type="molecule type" value="Genomic_DNA"/>
</dbReference>
<evidence type="ECO:0000259" key="3">
    <source>
        <dbReference type="Pfam" id="PF10374"/>
    </source>
</evidence>
<reference evidence="4 5" key="1">
    <citation type="submission" date="2016-07" db="EMBL/GenBank/DDBJ databases">
        <title>Pervasive Adenine N6-methylation of Active Genes in Fungi.</title>
        <authorList>
            <consortium name="DOE Joint Genome Institute"/>
            <person name="Mondo S.J."/>
            <person name="Dannebaum R.O."/>
            <person name="Kuo R.C."/>
            <person name="Labutti K."/>
            <person name="Haridas S."/>
            <person name="Kuo A."/>
            <person name="Salamov A."/>
            <person name="Ahrendt S.R."/>
            <person name="Lipzen A."/>
            <person name="Sullivan W."/>
            <person name="Andreopoulos W.B."/>
            <person name="Clum A."/>
            <person name="Lindquist E."/>
            <person name="Daum C."/>
            <person name="Ramamoorthy G.K."/>
            <person name="Gryganskyi A."/>
            <person name="Culley D."/>
            <person name="Magnuson J.K."/>
            <person name="James T.Y."/>
            <person name="O'Malley M.A."/>
            <person name="Stajich J.E."/>
            <person name="Spatafora J.W."/>
            <person name="Visel A."/>
            <person name="Grigoriev I.V."/>
        </authorList>
    </citation>
    <scope>NUCLEOTIDE SEQUENCE [LARGE SCALE GENOMIC DNA]</scope>
    <source>
        <strain evidence="4 5">NRRL 1336</strain>
    </source>
</reference>
<dbReference type="OrthoDB" id="69928at2759"/>
<dbReference type="Pfam" id="PF10374">
    <property type="entry name" value="EST1"/>
    <property type="match status" value="1"/>
</dbReference>
<dbReference type="Gene3D" id="3.40.50.1010">
    <property type="entry name" value="5'-nuclease"/>
    <property type="match status" value="1"/>
</dbReference>
<feature type="compositionally biased region" description="Acidic residues" evidence="1">
    <location>
        <begin position="975"/>
        <end position="985"/>
    </location>
</feature>
<evidence type="ECO:0000313" key="4">
    <source>
        <dbReference type="EMBL" id="ORZ18185.1"/>
    </source>
</evidence>
<feature type="compositionally biased region" description="Polar residues" evidence="1">
    <location>
        <begin position="20"/>
        <end position="29"/>
    </location>
</feature>
<feature type="compositionally biased region" description="Basic residues" evidence="1">
    <location>
        <begin position="33"/>
        <end position="51"/>
    </location>
</feature>
<evidence type="ECO:0000313" key="5">
    <source>
        <dbReference type="Proteomes" id="UP000193560"/>
    </source>
</evidence>
<dbReference type="AlphaFoldDB" id="A0A1X2IKU2"/>
<dbReference type="GO" id="GO:0070034">
    <property type="term" value="F:telomerase RNA binding"/>
    <property type="evidence" value="ECO:0007669"/>
    <property type="project" value="TreeGrafter"/>
</dbReference>
<dbReference type="Pfam" id="PF10373">
    <property type="entry name" value="EST1_DNA_bind"/>
    <property type="match status" value="1"/>
</dbReference>
<gene>
    <name evidence="4" type="ORF">BCR42DRAFT_413310</name>
</gene>